<comment type="caution">
    <text evidence="1">The sequence shown here is derived from an EMBL/GenBank/DDBJ whole genome shotgun (WGS) entry which is preliminary data.</text>
</comment>
<sequence>MIDCGNERVVVAVEFRIRYDDDLFITTNNEKLKPPNNTTNTPPTLSIFNGVTEPELFFGSSIHWPPPFFCFHHRSFNVNNAPLSCSFNIACDNGVRYGKKQHCSPFRVATPYPLESKRPPICVRLQFLSIIYSIDADSIR</sequence>
<evidence type="ECO:0000313" key="1">
    <source>
        <dbReference type="EMBL" id="KAH9520937.1"/>
    </source>
</evidence>
<reference evidence="1" key="1">
    <citation type="submission" date="2013-05" db="EMBL/GenBank/DDBJ databases">
        <authorList>
            <person name="Yim A.K.Y."/>
            <person name="Chan T.F."/>
            <person name="Ji K.M."/>
            <person name="Liu X.Y."/>
            <person name="Zhou J.W."/>
            <person name="Li R.Q."/>
            <person name="Yang K.Y."/>
            <person name="Li J."/>
            <person name="Li M."/>
            <person name="Law P.T.W."/>
            <person name="Wu Y.L."/>
            <person name="Cai Z.L."/>
            <person name="Qin H."/>
            <person name="Bao Y."/>
            <person name="Leung R.K.K."/>
            <person name="Ng P.K.S."/>
            <person name="Zou J."/>
            <person name="Zhong X.J."/>
            <person name="Ran P.X."/>
            <person name="Zhong N.S."/>
            <person name="Liu Z.G."/>
            <person name="Tsui S.K.W."/>
        </authorList>
    </citation>
    <scope>NUCLEOTIDE SEQUENCE</scope>
    <source>
        <strain evidence="1">Derf</strain>
        <tissue evidence="1">Whole organism</tissue>
    </source>
</reference>
<dbReference type="EMBL" id="ASGP02000002">
    <property type="protein sequence ID" value="KAH9520937.1"/>
    <property type="molecule type" value="Genomic_DNA"/>
</dbReference>
<evidence type="ECO:0000313" key="2">
    <source>
        <dbReference type="Proteomes" id="UP000790347"/>
    </source>
</evidence>
<reference evidence="1" key="2">
    <citation type="journal article" date="2022" name="Res Sq">
        <title>Comparative Genomics Reveals Insights into the Divergent Evolution of Astigmatic Mites and Household Pest Adaptations.</title>
        <authorList>
            <person name="Xiong Q."/>
            <person name="Wan A.T.-Y."/>
            <person name="Liu X.-Y."/>
            <person name="Fung C.S.-H."/>
            <person name="Xiao X."/>
            <person name="Malainual N."/>
            <person name="Hou J."/>
            <person name="Wang L."/>
            <person name="Wang M."/>
            <person name="Yang K."/>
            <person name="Cui Y."/>
            <person name="Leung E."/>
            <person name="Nong W."/>
            <person name="Shin S.-K."/>
            <person name="Au S."/>
            <person name="Jeong K.Y."/>
            <person name="Chew F.T."/>
            <person name="Hui J."/>
            <person name="Leung T.F."/>
            <person name="Tungtrongchitr A."/>
            <person name="Zhong N."/>
            <person name="Liu Z."/>
            <person name="Tsui S."/>
        </authorList>
    </citation>
    <scope>NUCLEOTIDE SEQUENCE</scope>
    <source>
        <strain evidence="1">Derf</strain>
        <tissue evidence="1">Whole organism</tissue>
    </source>
</reference>
<gene>
    <name evidence="1" type="ORF">DERF_004615</name>
</gene>
<organism evidence="1 2">
    <name type="scientific">Dermatophagoides farinae</name>
    <name type="common">American house dust mite</name>
    <dbReference type="NCBI Taxonomy" id="6954"/>
    <lineage>
        <taxon>Eukaryota</taxon>
        <taxon>Metazoa</taxon>
        <taxon>Ecdysozoa</taxon>
        <taxon>Arthropoda</taxon>
        <taxon>Chelicerata</taxon>
        <taxon>Arachnida</taxon>
        <taxon>Acari</taxon>
        <taxon>Acariformes</taxon>
        <taxon>Sarcoptiformes</taxon>
        <taxon>Astigmata</taxon>
        <taxon>Psoroptidia</taxon>
        <taxon>Analgoidea</taxon>
        <taxon>Pyroglyphidae</taxon>
        <taxon>Dermatophagoidinae</taxon>
        <taxon>Dermatophagoides</taxon>
    </lineage>
</organism>
<proteinExistence type="predicted"/>
<keyword evidence="2" id="KW-1185">Reference proteome</keyword>
<dbReference type="Proteomes" id="UP000790347">
    <property type="component" value="Unassembled WGS sequence"/>
</dbReference>
<name>A0A922I3N0_DERFA</name>
<protein>
    <submittedName>
        <fullName evidence="1">Uncharacterized protein</fullName>
    </submittedName>
</protein>
<dbReference type="AlphaFoldDB" id="A0A922I3N0"/>
<accession>A0A922I3N0</accession>